<dbReference type="SUPFAM" id="SSF50494">
    <property type="entry name" value="Trypsin-like serine proteases"/>
    <property type="match status" value="1"/>
</dbReference>
<feature type="domain" description="Peptidase S1" evidence="3">
    <location>
        <begin position="1"/>
        <end position="157"/>
    </location>
</feature>
<dbReference type="STRING" id="29139.ENSVURP00010015193"/>
<accession>A0A4X2KU13</accession>
<dbReference type="FunFam" id="2.40.10.10:FF:000068">
    <property type="entry name" value="transmembrane protease serine 2"/>
    <property type="match status" value="1"/>
</dbReference>
<evidence type="ECO:0000313" key="5">
    <source>
        <dbReference type="Proteomes" id="UP000314987"/>
    </source>
</evidence>
<reference evidence="5" key="1">
    <citation type="submission" date="2018-12" db="EMBL/GenBank/DDBJ databases">
        <authorList>
            <person name="Yazar S."/>
        </authorList>
    </citation>
    <scope>NUCLEOTIDE SEQUENCE [LARGE SCALE GENOMIC DNA]</scope>
</reference>
<dbReference type="Gene3D" id="2.40.10.10">
    <property type="entry name" value="Trypsin-like serine proteases"/>
    <property type="match status" value="1"/>
</dbReference>
<dbReference type="AlphaFoldDB" id="A0A4X2KU13"/>
<dbReference type="InterPro" id="IPR043504">
    <property type="entry name" value="Peptidase_S1_PA_chymotrypsin"/>
</dbReference>
<reference evidence="4" key="2">
    <citation type="submission" date="2025-08" db="UniProtKB">
        <authorList>
            <consortium name="Ensembl"/>
        </authorList>
    </citation>
    <scope>IDENTIFICATION</scope>
</reference>
<dbReference type="Pfam" id="PF00089">
    <property type="entry name" value="Trypsin"/>
    <property type="match status" value="1"/>
</dbReference>
<dbReference type="Ensembl" id="ENSVURT00010017267.1">
    <property type="protein sequence ID" value="ENSVURP00010015193.1"/>
    <property type="gene ID" value="ENSVURG00010011634.1"/>
</dbReference>
<dbReference type="GO" id="GO:0004252">
    <property type="term" value="F:serine-type endopeptidase activity"/>
    <property type="evidence" value="ECO:0007669"/>
    <property type="project" value="InterPro"/>
</dbReference>
<keyword evidence="5" id="KW-1185">Reference proteome</keyword>
<reference evidence="4" key="3">
    <citation type="submission" date="2025-09" db="UniProtKB">
        <authorList>
            <consortium name="Ensembl"/>
        </authorList>
    </citation>
    <scope>IDENTIFICATION</scope>
</reference>
<dbReference type="Proteomes" id="UP000314987">
    <property type="component" value="Unassembled WGS sequence"/>
</dbReference>
<dbReference type="PANTHER" id="PTHR24250">
    <property type="entry name" value="CHYMOTRYPSIN-RELATED"/>
    <property type="match status" value="1"/>
</dbReference>
<dbReference type="InterPro" id="IPR009003">
    <property type="entry name" value="Peptidase_S1_PA"/>
</dbReference>
<dbReference type="InterPro" id="IPR001254">
    <property type="entry name" value="Trypsin_dom"/>
</dbReference>
<feature type="region of interest" description="Disordered" evidence="2">
    <location>
        <begin position="119"/>
        <end position="157"/>
    </location>
</feature>
<protein>
    <recommendedName>
        <fullName evidence="3">Peptidase S1 domain-containing protein</fullName>
    </recommendedName>
</protein>
<proteinExistence type="predicted"/>
<dbReference type="PANTHER" id="PTHR24250:SF35">
    <property type="entry name" value="CHYMOTRYPSIN-C"/>
    <property type="match status" value="1"/>
</dbReference>
<evidence type="ECO:0000259" key="3">
    <source>
        <dbReference type="PROSITE" id="PS50240"/>
    </source>
</evidence>
<organism evidence="4 5">
    <name type="scientific">Vombatus ursinus</name>
    <name type="common">Common wombat</name>
    <dbReference type="NCBI Taxonomy" id="29139"/>
    <lineage>
        <taxon>Eukaryota</taxon>
        <taxon>Metazoa</taxon>
        <taxon>Chordata</taxon>
        <taxon>Craniata</taxon>
        <taxon>Vertebrata</taxon>
        <taxon>Euteleostomi</taxon>
        <taxon>Mammalia</taxon>
        <taxon>Metatheria</taxon>
        <taxon>Diprotodontia</taxon>
        <taxon>Vombatidae</taxon>
        <taxon>Vombatus</taxon>
    </lineage>
</organism>
<evidence type="ECO:0000313" key="4">
    <source>
        <dbReference type="Ensembl" id="ENSVURP00010015193.1"/>
    </source>
</evidence>
<name>A0A4X2KU13_VOMUR</name>
<evidence type="ECO:0000256" key="1">
    <source>
        <dbReference type="ARBA" id="ARBA00023157"/>
    </source>
</evidence>
<dbReference type="GeneTree" id="ENSGT00900000143679"/>
<dbReference type="GO" id="GO:0006508">
    <property type="term" value="P:proteolysis"/>
    <property type="evidence" value="ECO:0007669"/>
    <property type="project" value="InterPro"/>
</dbReference>
<dbReference type="PROSITE" id="PS50240">
    <property type="entry name" value="TRYPSIN_DOM"/>
    <property type="match status" value="1"/>
</dbReference>
<sequence>MPWQALIVTCDRTMCSSSILSPSWVLTSAHCVRDVRSENMAVLLGLPQPGGNMTAARVSSVVLHEQYQVVNGVPWNDLALILLQKPLGPTQPLAPVGHVEDMHKAECWLMGARELREGELHSAGDGLEPQSQQEKKRTRPQQPGRASHLPNWAQSSG</sequence>
<keyword evidence="1" id="KW-1015">Disulfide bond</keyword>
<evidence type="ECO:0000256" key="2">
    <source>
        <dbReference type="SAM" id="MobiDB-lite"/>
    </source>
</evidence>